<dbReference type="KEGG" id="rsz:108850367"/>
<feature type="domain" description="KIB1-4 beta-propeller" evidence="3">
    <location>
        <begin position="79"/>
        <end position="371"/>
    </location>
</feature>
<sequence length="398" mass="46657">MDTHKELMRKMNKRGNASRTRDWSKLCPDVLRKILETLNPLASNRAKTVCSDWYSVWKTCLRPPCNSLHIIHQGDSSRLFDPEEDKICTRKLVGRSNRRYCMASFENWLLMVDSRLEFHIFNLLTCKRINLPSMSSHLDGWGIIFDNDDDLECSDLCGYLVEPCGKKIYVSKDVLEWQSSAVLWINEKTGDYFVAWTFRHAYLFSYKKGDEMWLNLSNSRKGSRFLDMAYRNSKLYLLTTDHRINVFYLSRDCNDNNENPNLNQRFQFDEQQWNNSLKKKIAIQESGEVLIILSLKGKIMFYVFKMNFESSNWERVESIGDHEMLIFGHGVTVKAPVEDVGYGVKSGSICFVDDDVWPDHDHRGSNCGVFNIATSEIEWHRKPCFYINESQWFVPWFA</sequence>
<evidence type="ECO:0000313" key="4">
    <source>
        <dbReference type="Proteomes" id="UP000504610"/>
    </source>
</evidence>
<proteinExistence type="predicted"/>
<keyword evidence="4" id="KW-1185">Reference proteome</keyword>
<dbReference type="PANTHER" id="PTHR44259:SF104">
    <property type="entry name" value="F-BOX ONLY PROTEIN (DUF295)-RELATED"/>
    <property type="match status" value="1"/>
</dbReference>
<name>A0A9W3DH26_RAPSA</name>
<dbReference type="InterPro" id="IPR001810">
    <property type="entry name" value="F-box_dom"/>
</dbReference>
<organism evidence="4 5">
    <name type="scientific">Raphanus sativus</name>
    <name type="common">Radish</name>
    <name type="synonym">Raphanus raphanistrum var. sativus</name>
    <dbReference type="NCBI Taxonomy" id="3726"/>
    <lineage>
        <taxon>Eukaryota</taxon>
        <taxon>Viridiplantae</taxon>
        <taxon>Streptophyta</taxon>
        <taxon>Embryophyta</taxon>
        <taxon>Tracheophyta</taxon>
        <taxon>Spermatophyta</taxon>
        <taxon>Magnoliopsida</taxon>
        <taxon>eudicotyledons</taxon>
        <taxon>Gunneridae</taxon>
        <taxon>Pentapetalae</taxon>
        <taxon>rosids</taxon>
        <taxon>malvids</taxon>
        <taxon>Brassicales</taxon>
        <taxon>Brassicaceae</taxon>
        <taxon>Brassiceae</taxon>
        <taxon>Raphanus</taxon>
    </lineage>
</organism>
<dbReference type="AlphaFoldDB" id="A0A9W3DH26"/>
<accession>A0A9W3DH26</accession>
<evidence type="ECO:0000256" key="1">
    <source>
        <dbReference type="SAM" id="MobiDB-lite"/>
    </source>
</evidence>
<dbReference type="Pfam" id="PF03478">
    <property type="entry name" value="Beta-prop_KIB1-4"/>
    <property type="match status" value="1"/>
</dbReference>
<feature type="domain" description="F-box" evidence="2">
    <location>
        <begin position="23"/>
        <end position="60"/>
    </location>
</feature>
<gene>
    <name evidence="5" type="primary">LOC108850367</name>
</gene>
<feature type="region of interest" description="Disordered" evidence="1">
    <location>
        <begin position="1"/>
        <end position="20"/>
    </location>
</feature>
<dbReference type="GeneID" id="108850367"/>
<dbReference type="RefSeq" id="XP_056863212.1">
    <property type="nucleotide sequence ID" value="XM_057007232.1"/>
</dbReference>
<dbReference type="InterPro" id="IPR050942">
    <property type="entry name" value="F-box_BR-signaling"/>
</dbReference>
<dbReference type="Proteomes" id="UP000504610">
    <property type="component" value="Chromosome 4"/>
</dbReference>
<evidence type="ECO:0000259" key="3">
    <source>
        <dbReference type="Pfam" id="PF03478"/>
    </source>
</evidence>
<dbReference type="InterPro" id="IPR005174">
    <property type="entry name" value="KIB1-4_b-propeller"/>
</dbReference>
<dbReference type="Pfam" id="PF00646">
    <property type="entry name" value="F-box"/>
    <property type="match status" value="1"/>
</dbReference>
<reference evidence="5" key="2">
    <citation type="submission" date="2025-08" db="UniProtKB">
        <authorList>
            <consortium name="RefSeq"/>
        </authorList>
    </citation>
    <scope>IDENTIFICATION</scope>
    <source>
        <tissue evidence="5">Leaf</tissue>
    </source>
</reference>
<reference evidence="4" key="1">
    <citation type="journal article" date="2019" name="Database">
        <title>The radish genome database (RadishGD): an integrated information resource for radish genomics.</title>
        <authorList>
            <person name="Yu H.J."/>
            <person name="Baek S."/>
            <person name="Lee Y.J."/>
            <person name="Cho A."/>
            <person name="Mun J.H."/>
        </authorList>
    </citation>
    <scope>NUCLEOTIDE SEQUENCE [LARGE SCALE GENOMIC DNA]</scope>
    <source>
        <strain evidence="4">cv. WK10039</strain>
    </source>
</reference>
<dbReference type="PANTHER" id="PTHR44259">
    <property type="entry name" value="OS07G0183000 PROTEIN-RELATED"/>
    <property type="match status" value="1"/>
</dbReference>
<evidence type="ECO:0000313" key="5">
    <source>
        <dbReference type="RefSeq" id="XP_056863212.1"/>
    </source>
</evidence>
<dbReference type="OrthoDB" id="1027028at2759"/>
<protein>
    <submittedName>
        <fullName evidence="5">F-box protein At2g04810</fullName>
    </submittedName>
</protein>
<evidence type="ECO:0000259" key="2">
    <source>
        <dbReference type="Pfam" id="PF00646"/>
    </source>
</evidence>